<dbReference type="GO" id="GO:0005737">
    <property type="term" value="C:cytoplasm"/>
    <property type="evidence" value="ECO:0007669"/>
    <property type="project" value="TreeGrafter"/>
</dbReference>
<feature type="compositionally biased region" description="Basic and acidic residues" evidence="2">
    <location>
        <begin position="371"/>
        <end position="381"/>
    </location>
</feature>
<feature type="compositionally biased region" description="Low complexity" evidence="2">
    <location>
        <begin position="1439"/>
        <end position="1448"/>
    </location>
</feature>
<keyword evidence="1" id="KW-0175">Coiled coil</keyword>
<dbReference type="EMBL" id="MU004288">
    <property type="protein sequence ID" value="KAF2662729.1"/>
    <property type="molecule type" value="Genomic_DNA"/>
</dbReference>
<feature type="region of interest" description="Disordered" evidence="2">
    <location>
        <begin position="1325"/>
        <end position="1509"/>
    </location>
</feature>
<feature type="compositionally biased region" description="Polar residues" evidence="2">
    <location>
        <begin position="1469"/>
        <end position="1509"/>
    </location>
</feature>
<dbReference type="OrthoDB" id="6365728at2759"/>
<feature type="region of interest" description="Disordered" evidence="2">
    <location>
        <begin position="1"/>
        <end position="481"/>
    </location>
</feature>
<evidence type="ECO:0000256" key="1">
    <source>
        <dbReference type="SAM" id="Coils"/>
    </source>
</evidence>
<feature type="compositionally biased region" description="Low complexity" evidence="2">
    <location>
        <begin position="30"/>
        <end position="41"/>
    </location>
</feature>
<name>A0A6A6TRN9_9PLEO</name>
<accession>A0A6A6TRN9</accession>
<feature type="coiled-coil region" evidence="1">
    <location>
        <begin position="787"/>
        <end position="831"/>
    </location>
</feature>
<dbReference type="GO" id="GO:0032982">
    <property type="term" value="C:myosin filament"/>
    <property type="evidence" value="ECO:0007669"/>
    <property type="project" value="TreeGrafter"/>
</dbReference>
<feature type="compositionally biased region" description="Basic and acidic residues" evidence="2">
    <location>
        <begin position="82"/>
        <end position="116"/>
    </location>
</feature>
<evidence type="ECO:0000256" key="2">
    <source>
        <dbReference type="SAM" id="MobiDB-lite"/>
    </source>
</evidence>
<feature type="compositionally biased region" description="Low complexity" evidence="2">
    <location>
        <begin position="208"/>
        <end position="220"/>
    </location>
</feature>
<proteinExistence type="predicted"/>
<sequence length="1509" mass="165802">MAKKKGKKNQKQSDWASPPSSPKSLVEDAPSLPEGLPLSPEVSQSESPQDTIPPHLPSPMGESALEEVSSNSSQPAIAVQDSVEHETKSTTSHLPDDDSVPRHHEKSTGQDSKSELPADVDTVESLKGTSLPDPKLEETRLPQVEVEETAKSPDISPSESGMVTKPPSATGKVTDLTPESSAAPAEPIASDPPPDTPETPHLGVPITQPQSDPSQVSSVSTAPTGAVTVPESPPVDISEPTPKTSDQSKATPAPLGTTTTTQTTPLSQADLAPTAPADPATTPAAPASPTPLAPSKSPNHVPGSPAKSGPPEPALTGHSKLGNAPSQAVKQIIEDDRPPAPTPPITRARPRHSLALESDEDEDSALVRPRLRGEVLSRDSSRGLSYPPPRGGFASRVPVEHYSNPQPPPPPGYHPRYYPPAAPPYYHNQGHSMSQSSNYPGPSHYGPPSHSSSPYQEAWGQFPPSYPTYGSPQRHDSIGSRELGLSPIGHHESAIEDDSGDVFSRIAQAIPDLHVLLARYKETHGQLGVREELLRRADVEQQERLRAKNEEINVLKEKLNNLESRHSSEASRLRLEIGNMEEQMKELREQIAETDKFKKEAEETRLALEAAKASWETKYKTLELAKDDLEKTASEDKDRTQKDFEDWKTTSNRKHDAEKIALAIQFDKKLNEADVLAENQRQEAAAAFVKEKDELRSEHQRQQRERDSNFDRVRKELETKLSTAQKDREEALKHERESREVWEAERETLTKAHQEDHESLERGWQEQRELLETQYKKNKEESDKAWIELHADANRKAEEEKAKVEKLTLELEELRKKFEDLKAENNKEKEIIKSVAGNLESERGRLEKLMECYGDIAEIKSKGDTYYLVSFSQLQKQILDLATTHFVHLPVTPPPDRLEKIPPEIPSFLGNTTASRQLRAAYIAHTVSAMVTFRMFGPFLFSLGRRYDKADSLFLSMSNHIREKSTRKEAIWRQQTLLAAFTSSGAKQRINTAACTVIDEIVAEIRHFADPKEEEGIRIAVRRIVKLAAETWRFARLEKEMITATMPAVQDEKHAFTGVDFWPPYKAEDTQIASLAGTSVVADERPHILLRLFPVIHREPRHENLNPEIESPDKGCIYHHGLALYDDEKPVELRREELRAAGLPPANSSPTAADFPPPMIPPPRNPPPAPPTPRVDAEEKGVTSYPASPPPPPPPPPTEPERKSPVPSTKSSKQDSARSSPIPSLRSRRQESGRSSPAPSVKSRSDSYVRPIPGPINFSRLTDASPVPSPAESIVAPPAPAMSGIVPPLPAPTESIVTATPDPSTAVIDPPLLAPTESAIIPPFLPPLVAAEESTQVSPDKNTESHSRELPTPPHSRTATPSSPLFAAVDEIEALRSHRSRNPSVSRRSTPSKNSNEELRKEKPDTARRTSGYALSGKSSLDEASLKTDRTEKSERSSNSRYSCESRSAAIKGLYPNSPLAGVPPAPVRTNSLRSQKNRTVVSSGTWDTDTTSPSQRSNEPNANPSTQG</sequence>
<protein>
    <submittedName>
        <fullName evidence="3">Uncharacterized protein</fullName>
    </submittedName>
</protein>
<feature type="compositionally biased region" description="Low complexity" evidence="2">
    <location>
        <begin position="257"/>
        <end position="285"/>
    </location>
</feature>
<keyword evidence="4" id="KW-1185">Reference proteome</keyword>
<dbReference type="Proteomes" id="UP000799324">
    <property type="component" value="Unassembled WGS sequence"/>
</dbReference>
<dbReference type="GO" id="GO:0000146">
    <property type="term" value="F:microfilament motor activity"/>
    <property type="evidence" value="ECO:0007669"/>
    <property type="project" value="TreeGrafter"/>
</dbReference>
<organism evidence="3 4">
    <name type="scientific">Lophiostoma macrostomum CBS 122681</name>
    <dbReference type="NCBI Taxonomy" id="1314788"/>
    <lineage>
        <taxon>Eukaryota</taxon>
        <taxon>Fungi</taxon>
        <taxon>Dikarya</taxon>
        <taxon>Ascomycota</taxon>
        <taxon>Pezizomycotina</taxon>
        <taxon>Dothideomycetes</taxon>
        <taxon>Pleosporomycetidae</taxon>
        <taxon>Pleosporales</taxon>
        <taxon>Lophiostomataceae</taxon>
        <taxon>Lophiostoma</taxon>
    </lineage>
</organism>
<feature type="region of interest" description="Disordered" evidence="2">
    <location>
        <begin position="690"/>
        <end position="741"/>
    </location>
</feature>
<evidence type="ECO:0000313" key="4">
    <source>
        <dbReference type="Proteomes" id="UP000799324"/>
    </source>
</evidence>
<feature type="compositionally biased region" description="Basic and acidic residues" evidence="2">
    <location>
        <begin position="1420"/>
        <end position="1438"/>
    </location>
</feature>
<feature type="compositionally biased region" description="Basic and acidic residues" evidence="2">
    <location>
        <begin position="1395"/>
        <end position="1408"/>
    </location>
</feature>
<dbReference type="PANTHER" id="PTHR45615">
    <property type="entry name" value="MYOSIN HEAVY CHAIN, NON-MUSCLE"/>
    <property type="match status" value="1"/>
</dbReference>
<feature type="coiled-coil region" evidence="1">
    <location>
        <begin position="530"/>
        <end position="639"/>
    </location>
</feature>
<feature type="compositionally biased region" description="Pro residues" evidence="2">
    <location>
        <begin position="1155"/>
        <end position="1173"/>
    </location>
</feature>
<dbReference type="GO" id="GO:0016460">
    <property type="term" value="C:myosin II complex"/>
    <property type="evidence" value="ECO:0007669"/>
    <property type="project" value="TreeGrafter"/>
</dbReference>
<feature type="compositionally biased region" description="Pro residues" evidence="2">
    <location>
        <begin position="405"/>
        <end position="423"/>
    </location>
</feature>
<feature type="compositionally biased region" description="Pro residues" evidence="2">
    <location>
        <begin position="1187"/>
        <end position="1198"/>
    </location>
</feature>
<evidence type="ECO:0000313" key="3">
    <source>
        <dbReference type="EMBL" id="KAF2662729.1"/>
    </source>
</evidence>
<dbReference type="GO" id="GO:0051015">
    <property type="term" value="F:actin filament binding"/>
    <property type="evidence" value="ECO:0007669"/>
    <property type="project" value="TreeGrafter"/>
</dbReference>
<feature type="compositionally biased region" description="Polar residues" evidence="2">
    <location>
        <begin position="241"/>
        <end position="250"/>
    </location>
</feature>
<gene>
    <name evidence="3" type="ORF">K491DRAFT_709398</name>
</gene>
<feature type="compositionally biased region" description="Basic residues" evidence="2">
    <location>
        <begin position="1"/>
        <end position="10"/>
    </location>
</feature>
<dbReference type="PANTHER" id="PTHR45615:SF40">
    <property type="entry name" value="MYOSIN HEAVY CHAIN, NON-MUSCLE"/>
    <property type="match status" value="1"/>
</dbReference>
<feature type="region of interest" description="Disordered" evidence="2">
    <location>
        <begin position="1140"/>
        <end position="1275"/>
    </location>
</feature>
<feature type="compositionally biased region" description="Low complexity" evidence="2">
    <location>
        <begin position="436"/>
        <end position="455"/>
    </location>
</feature>
<feature type="compositionally biased region" description="Low complexity" evidence="2">
    <location>
        <begin position="178"/>
        <end position="189"/>
    </location>
</feature>
<feature type="compositionally biased region" description="Polar residues" evidence="2">
    <location>
        <begin position="1382"/>
        <end position="1394"/>
    </location>
</feature>
<reference evidence="3" key="1">
    <citation type="journal article" date="2020" name="Stud. Mycol.">
        <title>101 Dothideomycetes genomes: a test case for predicting lifestyles and emergence of pathogens.</title>
        <authorList>
            <person name="Haridas S."/>
            <person name="Albert R."/>
            <person name="Binder M."/>
            <person name="Bloem J."/>
            <person name="Labutti K."/>
            <person name="Salamov A."/>
            <person name="Andreopoulos B."/>
            <person name="Baker S."/>
            <person name="Barry K."/>
            <person name="Bills G."/>
            <person name="Bluhm B."/>
            <person name="Cannon C."/>
            <person name="Castanera R."/>
            <person name="Culley D."/>
            <person name="Daum C."/>
            <person name="Ezra D."/>
            <person name="Gonzalez J."/>
            <person name="Henrissat B."/>
            <person name="Kuo A."/>
            <person name="Liang C."/>
            <person name="Lipzen A."/>
            <person name="Lutzoni F."/>
            <person name="Magnuson J."/>
            <person name="Mondo S."/>
            <person name="Nolan M."/>
            <person name="Ohm R."/>
            <person name="Pangilinan J."/>
            <person name="Park H.-J."/>
            <person name="Ramirez L."/>
            <person name="Alfaro M."/>
            <person name="Sun H."/>
            <person name="Tritt A."/>
            <person name="Yoshinaga Y."/>
            <person name="Zwiers L.-H."/>
            <person name="Turgeon B."/>
            <person name="Goodwin S."/>
            <person name="Spatafora J."/>
            <person name="Crous P."/>
            <person name="Grigoriev I."/>
        </authorList>
    </citation>
    <scope>NUCLEOTIDE SEQUENCE</scope>
    <source>
        <strain evidence="3">CBS 122681</strain>
    </source>
</reference>